<dbReference type="OrthoDB" id="7067800at2"/>
<dbReference type="STRING" id="448.Lery_1810"/>
<dbReference type="SUPFAM" id="SSF102198">
    <property type="entry name" value="Putative cyclase"/>
    <property type="match status" value="1"/>
</dbReference>
<dbReference type="PANTHER" id="PTHR31118">
    <property type="entry name" value="CYCLASE-LIKE PROTEIN 2"/>
    <property type="match status" value="1"/>
</dbReference>
<dbReference type="InterPro" id="IPR007325">
    <property type="entry name" value="KFase/CYL"/>
</dbReference>
<dbReference type="PATRIC" id="fig|448.7.peg.1893"/>
<dbReference type="GO" id="GO:0004061">
    <property type="term" value="F:arylformamidase activity"/>
    <property type="evidence" value="ECO:0007669"/>
    <property type="project" value="InterPro"/>
</dbReference>
<gene>
    <name evidence="1" type="ORF">Lery_1810</name>
</gene>
<dbReference type="Proteomes" id="UP000054773">
    <property type="component" value="Unassembled WGS sequence"/>
</dbReference>
<evidence type="ECO:0000313" key="1">
    <source>
        <dbReference type="EMBL" id="KTC96604.1"/>
    </source>
</evidence>
<name>A0A0W0TLW3_LEGER</name>
<dbReference type="GO" id="GO:0019441">
    <property type="term" value="P:L-tryptophan catabolic process to kynurenine"/>
    <property type="evidence" value="ECO:0007669"/>
    <property type="project" value="InterPro"/>
</dbReference>
<dbReference type="EMBL" id="LNYA01000028">
    <property type="protein sequence ID" value="KTC96604.1"/>
    <property type="molecule type" value="Genomic_DNA"/>
</dbReference>
<comment type="caution">
    <text evidence="1">The sequence shown here is derived from an EMBL/GenBank/DDBJ whole genome shotgun (WGS) entry which is preliminary data.</text>
</comment>
<dbReference type="InterPro" id="IPR037175">
    <property type="entry name" value="KFase_sf"/>
</dbReference>
<dbReference type="PANTHER" id="PTHR31118:SF12">
    <property type="entry name" value="CYCLASE-LIKE PROTEIN 2"/>
    <property type="match status" value="1"/>
</dbReference>
<organism evidence="1 2">
    <name type="scientific">Legionella erythra</name>
    <dbReference type="NCBI Taxonomy" id="448"/>
    <lineage>
        <taxon>Bacteria</taxon>
        <taxon>Pseudomonadati</taxon>
        <taxon>Pseudomonadota</taxon>
        <taxon>Gammaproteobacteria</taxon>
        <taxon>Legionellales</taxon>
        <taxon>Legionellaceae</taxon>
        <taxon>Legionella</taxon>
    </lineage>
</organism>
<dbReference type="RefSeq" id="WP_058526952.1">
    <property type="nucleotide sequence ID" value="NZ_CAAAHY010000012.1"/>
</dbReference>
<accession>A0A0W0TLW3</accession>
<dbReference type="AlphaFoldDB" id="A0A0W0TLW3"/>
<sequence length="228" mass="25063">MTFPYRVIDLTHTITPTSPTWEGAAGVKQDVLLDYGQCTTETPFCVQQFTLAAGVGTHIDAPAHCVPKGLTVDKLPLSDLLVPCVMIDVSAKAHERYRISPEDLDDFERQHGAIPPRSFVVFYTGWARFWSEPEKYRNNLVFPCVAKETAELLIKRDIAGLGIDTLSPDRPDGGYPVHQLVLGAQRYLVENVAHADRLPATGSFALILPTNIQGATGAWVRLLALVNP</sequence>
<protein>
    <submittedName>
        <fullName evidence="1">Metal-dependent hydrolase</fullName>
    </submittedName>
</protein>
<dbReference type="Pfam" id="PF04199">
    <property type="entry name" value="Cyclase"/>
    <property type="match status" value="1"/>
</dbReference>
<evidence type="ECO:0000313" key="2">
    <source>
        <dbReference type="Proteomes" id="UP000054773"/>
    </source>
</evidence>
<keyword evidence="2" id="KW-1185">Reference proteome</keyword>
<proteinExistence type="predicted"/>
<dbReference type="Gene3D" id="3.50.30.50">
    <property type="entry name" value="Putative cyclase"/>
    <property type="match status" value="1"/>
</dbReference>
<keyword evidence="1" id="KW-0378">Hydrolase</keyword>
<reference evidence="1 2" key="1">
    <citation type="submission" date="2015-11" db="EMBL/GenBank/DDBJ databases">
        <title>Genomic analysis of 38 Legionella species identifies large and diverse effector repertoires.</title>
        <authorList>
            <person name="Burstein D."/>
            <person name="Amaro F."/>
            <person name="Zusman T."/>
            <person name="Lifshitz Z."/>
            <person name="Cohen O."/>
            <person name="Gilbert J.A."/>
            <person name="Pupko T."/>
            <person name="Shuman H.A."/>
            <person name="Segal G."/>
        </authorList>
    </citation>
    <scope>NUCLEOTIDE SEQUENCE [LARGE SCALE GENOMIC DNA]</scope>
    <source>
        <strain evidence="1 2">SE-32A-C8</strain>
    </source>
</reference>